<dbReference type="AlphaFoldDB" id="A0A1Y1SBK2"/>
<gene>
    <name evidence="3" type="ORF">ATO7_11928</name>
</gene>
<feature type="domain" description="Spore coat protein U/FanG" evidence="2">
    <location>
        <begin position="24"/>
        <end position="172"/>
    </location>
</feature>
<evidence type="ECO:0000313" key="3">
    <source>
        <dbReference type="EMBL" id="ORE86001.1"/>
    </source>
</evidence>
<keyword evidence="4" id="KW-1185">Reference proteome</keyword>
<dbReference type="EMBL" id="AQQV01000003">
    <property type="protein sequence ID" value="ORE86001.1"/>
    <property type="molecule type" value="Genomic_DNA"/>
</dbReference>
<name>A0A1Y1SBK2_9GAMM</name>
<dbReference type="OrthoDB" id="8588792at2"/>
<keyword evidence="1" id="KW-0732">Signal</keyword>
<organism evidence="3 4">
    <name type="scientific">Oceanococcus atlanticus</name>
    <dbReference type="NCBI Taxonomy" id="1317117"/>
    <lineage>
        <taxon>Bacteria</taxon>
        <taxon>Pseudomonadati</taxon>
        <taxon>Pseudomonadota</taxon>
        <taxon>Gammaproteobacteria</taxon>
        <taxon>Chromatiales</taxon>
        <taxon>Oceanococcaceae</taxon>
        <taxon>Oceanococcus</taxon>
    </lineage>
</organism>
<accession>A0A1Y1SBK2</accession>
<feature type="signal peptide" evidence="1">
    <location>
        <begin position="1"/>
        <end position="19"/>
    </location>
</feature>
<dbReference type="Proteomes" id="UP000192342">
    <property type="component" value="Unassembled WGS sequence"/>
</dbReference>
<sequence>MKLHHLAAVAALAVSSAQAAQESTTMNVFMEVTSSCDLSASSIPFGTMSEDQLLNSVNDSGTVDVIVSCPEGVDWVLSANTGMHSDLETWGGTRAMKNANGDTVGYDLLLVRNDGSRVGWGDGTASDAWGEVYGPINGVGNVSLNILAVEWAGTVLNNSIPEGLYGDTVTITLDY</sequence>
<evidence type="ECO:0000259" key="2">
    <source>
        <dbReference type="Pfam" id="PF05229"/>
    </source>
</evidence>
<dbReference type="InterPro" id="IPR007893">
    <property type="entry name" value="Spore_coat_U/FanG"/>
</dbReference>
<protein>
    <recommendedName>
        <fullName evidence="2">Spore coat protein U/FanG domain-containing protein</fullName>
    </recommendedName>
</protein>
<reference evidence="3 4" key="1">
    <citation type="submission" date="2013-04" db="EMBL/GenBank/DDBJ databases">
        <title>Oceanococcus atlanticus 22II-S10r2 Genome Sequencing.</title>
        <authorList>
            <person name="Lai Q."/>
            <person name="Li G."/>
            <person name="Shao Z."/>
        </authorList>
    </citation>
    <scope>NUCLEOTIDE SEQUENCE [LARGE SCALE GENOMIC DNA]</scope>
    <source>
        <strain evidence="3 4">22II-S10r2</strain>
    </source>
</reference>
<feature type="chain" id="PRO_5012508156" description="Spore coat protein U/FanG domain-containing protein" evidence="1">
    <location>
        <begin position="20"/>
        <end position="175"/>
    </location>
</feature>
<evidence type="ECO:0000256" key="1">
    <source>
        <dbReference type="SAM" id="SignalP"/>
    </source>
</evidence>
<dbReference type="InterPro" id="IPR008966">
    <property type="entry name" value="Adhesion_dom_sf"/>
</dbReference>
<dbReference type="SUPFAM" id="SSF49401">
    <property type="entry name" value="Bacterial adhesins"/>
    <property type="match status" value="1"/>
</dbReference>
<dbReference type="RefSeq" id="WP_083562030.1">
    <property type="nucleotide sequence ID" value="NZ_AQQV01000003.1"/>
</dbReference>
<proteinExistence type="predicted"/>
<dbReference type="STRING" id="1317117.ATO7_11928"/>
<comment type="caution">
    <text evidence="3">The sequence shown here is derived from an EMBL/GenBank/DDBJ whole genome shotgun (WGS) entry which is preliminary data.</text>
</comment>
<evidence type="ECO:0000313" key="4">
    <source>
        <dbReference type="Proteomes" id="UP000192342"/>
    </source>
</evidence>
<dbReference type="Pfam" id="PF05229">
    <property type="entry name" value="SCPU"/>
    <property type="match status" value="1"/>
</dbReference>